<dbReference type="Proteomes" id="UP000015451">
    <property type="component" value="Unassembled WGS sequence"/>
</dbReference>
<proteinExistence type="predicted"/>
<gene>
    <name evidence="2" type="ORF">N199_05705</name>
</gene>
<reference evidence="2 3" key="1">
    <citation type="journal article" date="2013" name="Genome Announc.">
        <title>Multiple genome sequences of Helicobacter pylori strains of diverse disease and antibiotic resistance backgrounds from Malaysia.</title>
        <authorList>
            <person name="Rehvathy V."/>
            <person name="Tan M.H."/>
            <person name="Gunaletchumy S.P."/>
            <person name="Teh X."/>
            <person name="Wang S."/>
            <person name="Baybayan P."/>
            <person name="Singh S."/>
            <person name="Ashby M."/>
            <person name="Kaakoush N.O."/>
            <person name="Mitchell H.M."/>
            <person name="Croft L.J."/>
            <person name="Goh K.L."/>
            <person name="Loke M.F."/>
            <person name="Vadivelu J."/>
        </authorList>
    </citation>
    <scope>NUCLEOTIDE SEQUENCE [LARGE SCALE GENOMIC DNA]</scope>
    <source>
        <strain evidence="2 3">UM038</strain>
    </source>
</reference>
<organism evidence="2 3">
    <name type="scientific">Helicobacter pylori UM038</name>
    <dbReference type="NCBI Taxonomy" id="1352343"/>
    <lineage>
        <taxon>Bacteria</taxon>
        <taxon>Pseudomonadati</taxon>
        <taxon>Campylobacterota</taxon>
        <taxon>Epsilonproteobacteria</taxon>
        <taxon>Campylobacterales</taxon>
        <taxon>Helicobacteraceae</taxon>
        <taxon>Helicobacter</taxon>
    </lineage>
</organism>
<feature type="transmembrane region" description="Helical" evidence="1">
    <location>
        <begin position="6"/>
        <end position="27"/>
    </location>
</feature>
<name>A0AAV3JS49_HELPX</name>
<evidence type="ECO:0000313" key="3">
    <source>
        <dbReference type="Proteomes" id="UP000015451"/>
    </source>
</evidence>
<protein>
    <recommendedName>
        <fullName evidence="4">Flagellar biosynthesis protein FlgG</fullName>
    </recommendedName>
</protein>
<evidence type="ECO:0008006" key="4">
    <source>
        <dbReference type="Google" id="ProtNLM"/>
    </source>
</evidence>
<dbReference type="AlphaFoldDB" id="A0AAV3JS49"/>
<accession>A0AAV3JS49</accession>
<comment type="caution">
    <text evidence="2">The sequence shown here is derived from an EMBL/GenBank/DDBJ whole genome shotgun (WGS) entry which is preliminary data.</text>
</comment>
<keyword evidence="1" id="KW-0472">Membrane</keyword>
<keyword evidence="1" id="KW-1133">Transmembrane helix</keyword>
<sequence length="37" mass="4454">MANNSILAIALIFSMRFDAILKIFRYFSMLMVKKRWL</sequence>
<keyword evidence="1" id="KW-0812">Transmembrane</keyword>
<evidence type="ECO:0000313" key="2">
    <source>
        <dbReference type="EMBL" id="EPZ69974.1"/>
    </source>
</evidence>
<evidence type="ECO:0000256" key="1">
    <source>
        <dbReference type="SAM" id="Phobius"/>
    </source>
</evidence>
<dbReference type="EMBL" id="AUSL01000008">
    <property type="protein sequence ID" value="EPZ69974.1"/>
    <property type="molecule type" value="Genomic_DNA"/>
</dbReference>